<comment type="caution">
    <text evidence="3">The sequence shown here is derived from an EMBL/GenBank/DDBJ whole genome shotgun (WGS) entry which is preliminary data.</text>
</comment>
<dbReference type="AlphaFoldDB" id="A0A7X1G076"/>
<name>A0A7X1G076_9SPHN</name>
<dbReference type="EMBL" id="JACLAX010000016">
    <property type="protein sequence ID" value="MBC2670234.1"/>
    <property type="molecule type" value="Genomic_DNA"/>
</dbReference>
<organism evidence="3 4">
    <name type="scientific">Novosphingobium piscinae</name>
    <dbReference type="NCBI Taxonomy" id="1507448"/>
    <lineage>
        <taxon>Bacteria</taxon>
        <taxon>Pseudomonadati</taxon>
        <taxon>Pseudomonadota</taxon>
        <taxon>Alphaproteobacteria</taxon>
        <taxon>Sphingomonadales</taxon>
        <taxon>Sphingomonadaceae</taxon>
        <taxon>Novosphingobium</taxon>
    </lineage>
</organism>
<feature type="signal peptide" evidence="2">
    <location>
        <begin position="1"/>
        <end position="20"/>
    </location>
</feature>
<dbReference type="Proteomes" id="UP000551327">
    <property type="component" value="Unassembled WGS sequence"/>
</dbReference>
<reference evidence="3 4" key="1">
    <citation type="submission" date="2020-08" db="EMBL/GenBank/DDBJ databases">
        <title>The genome sequence of type strain Novosphingobium piscinae KCTC 42194.</title>
        <authorList>
            <person name="Liu Y."/>
        </authorList>
    </citation>
    <scope>NUCLEOTIDE SEQUENCE [LARGE SCALE GENOMIC DNA]</scope>
    <source>
        <strain evidence="3 4">KCTC 42194</strain>
    </source>
</reference>
<dbReference type="RefSeq" id="WP_185680098.1">
    <property type="nucleotide sequence ID" value="NZ_JACLAX010000016.1"/>
</dbReference>
<accession>A0A7X1G076</accession>
<proteinExistence type="predicted"/>
<protein>
    <recommendedName>
        <fullName evidence="5">Secreted protein</fullName>
    </recommendedName>
</protein>
<gene>
    <name evidence="3" type="ORF">H7F53_13850</name>
</gene>
<evidence type="ECO:0000313" key="4">
    <source>
        <dbReference type="Proteomes" id="UP000551327"/>
    </source>
</evidence>
<evidence type="ECO:0008006" key="5">
    <source>
        <dbReference type="Google" id="ProtNLM"/>
    </source>
</evidence>
<feature type="region of interest" description="Disordered" evidence="1">
    <location>
        <begin position="161"/>
        <end position="181"/>
    </location>
</feature>
<feature type="chain" id="PRO_5031062511" description="Secreted protein" evidence="2">
    <location>
        <begin position="21"/>
        <end position="214"/>
    </location>
</feature>
<keyword evidence="4" id="KW-1185">Reference proteome</keyword>
<keyword evidence="2" id="KW-0732">Signal</keyword>
<evidence type="ECO:0000313" key="3">
    <source>
        <dbReference type="EMBL" id="MBC2670234.1"/>
    </source>
</evidence>
<evidence type="ECO:0000256" key="1">
    <source>
        <dbReference type="SAM" id="MobiDB-lite"/>
    </source>
</evidence>
<sequence length="214" mass="21579">MNRSCPLRAGVAASRRWLLAASLVLPGACGEAPERTAPAGPPSTTAAALVVPGPVAAAALPRAPSAERIAAGLPALAGLRFGAPIPAGSSWQATAEPGDGQPADGCTIYRSAQVPDSYAIVIAGRLERVTFGPGSGQRLPGGVGPGSSATAVRAAYPQLEAEPHKYDAPPAGTLTSPDDGTMTPGLRFEIDGQRRVALIHLGRPPALWLVEGCA</sequence>
<evidence type="ECO:0000256" key="2">
    <source>
        <dbReference type="SAM" id="SignalP"/>
    </source>
</evidence>